<keyword evidence="2" id="KW-1185">Reference proteome</keyword>
<organism evidence="1 2">
    <name type="scientific">Senna tora</name>
    <dbReference type="NCBI Taxonomy" id="362788"/>
    <lineage>
        <taxon>Eukaryota</taxon>
        <taxon>Viridiplantae</taxon>
        <taxon>Streptophyta</taxon>
        <taxon>Embryophyta</taxon>
        <taxon>Tracheophyta</taxon>
        <taxon>Spermatophyta</taxon>
        <taxon>Magnoliopsida</taxon>
        <taxon>eudicotyledons</taxon>
        <taxon>Gunneridae</taxon>
        <taxon>Pentapetalae</taxon>
        <taxon>rosids</taxon>
        <taxon>fabids</taxon>
        <taxon>Fabales</taxon>
        <taxon>Fabaceae</taxon>
        <taxon>Caesalpinioideae</taxon>
        <taxon>Cassia clade</taxon>
        <taxon>Senna</taxon>
    </lineage>
</organism>
<evidence type="ECO:0000313" key="2">
    <source>
        <dbReference type="Proteomes" id="UP000634136"/>
    </source>
</evidence>
<sequence>MSHTINGLRNTIKRKTREVHKEGFDILKSGTNRGMDHVALADRVQNPLIITFDHHLLNAKEFPLYYALSESRTEKRPLLCPTEDSGSVSCSPSSFQQGWDKGPRHYQGEIWDPKVTSHIASVVQQLSVVKTMNVTNYDDWICLTILKYTIEKNIRPSIPDKETAAEFLKAISGKYKKFEKSQKAYYLSLLDNTRYDGVSGVREHMMKLLNYNKLKGLKVDLGESYLVYRILDSLPAEYRVLRTSYNSQECEWSIDQMISIIVQEEDSQKKAKSLTQYVNNLTLGSSSKNGNEKGKEKSLIRRINLLGLRRMIFRLRVKVR</sequence>
<dbReference type="PANTHER" id="PTHR35317">
    <property type="entry name" value="OS04G0629600 PROTEIN"/>
    <property type="match status" value="1"/>
</dbReference>
<keyword evidence="1" id="KW-0418">Kinase</keyword>
<keyword evidence="1" id="KW-0808">Transferase</keyword>
<evidence type="ECO:0000313" key="1">
    <source>
        <dbReference type="EMBL" id="KAF7801663.1"/>
    </source>
</evidence>
<dbReference type="GO" id="GO:0016301">
    <property type="term" value="F:kinase activity"/>
    <property type="evidence" value="ECO:0007669"/>
    <property type="project" value="UniProtKB-KW"/>
</dbReference>
<dbReference type="Proteomes" id="UP000634136">
    <property type="component" value="Unassembled WGS sequence"/>
</dbReference>
<comment type="caution">
    <text evidence="1">The sequence shown here is derived from an EMBL/GenBank/DDBJ whole genome shotgun (WGS) entry which is preliminary data.</text>
</comment>
<dbReference type="Pfam" id="PF14223">
    <property type="entry name" value="Retrotran_gag_2"/>
    <property type="match status" value="1"/>
</dbReference>
<dbReference type="PANTHER" id="PTHR35317:SF42">
    <property type="entry name" value="RETROTRANSPOSON GAG DOMAIN-CONTAINING PROTEIN"/>
    <property type="match status" value="1"/>
</dbReference>
<gene>
    <name evidence="1" type="ORF">G2W53_040774</name>
</gene>
<proteinExistence type="predicted"/>
<name>A0A834VXG1_9FABA</name>
<reference evidence="1" key="1">
    <citation type="submission" date="2020-09" db="EMBL/GenBank/DDBJ databases">
        <title>Genome-Enabled Discovery of Anthraquinone Biosynthesis in Senna tora.</title>
        <authorList>
            <person name="Kang S.-H."/>
            <person name="Pandey R.P."/>
            <person name="Lee C.-M."/>
            <person name="Sim J.-S."/>
            <person name="Jeong J.-T."/>
            <person name="Choi B.-S."/>
            <person name="Jung M."/>
            <person name="Ginzburg D."/>
            <person name="Zhao K."/>
            <person name="Won S.Y."/>
            <person name="Oh T.-J."/>
            <person name="Yu Y."/>
            <person name="Kim N.-H."/>
            <person name="Lee O.R."/>
            <person name="Lee T.-H."/>
            <person name="Bashyal P."/>
            <person name="Kim T.-S."/>
            <person name="Lee W.-H."/>
            <person name="Kawkins C."/>
            <person name="Kim C.-K."/>
            <person name="Kim J.S."/>
            <person name="Ahn B.O."/>
            <person name="Rhee S.Y."/>
            <person name="Sohng J.K."/>
        </authorList>
    </citation>
    <scope>NUCLEOTIDE SEQUENCE</scope>
    <source>
        <tissue evidence="1">Leaf</tissue>
    </source>
</reference>
<dbReference type="EMBL" id="JAAIUW010000013">
    <property type="protein sequence ID" value="KAF7801663.1"/>
    <property type="molecule type" value="Genomic_DNA"/>
</dbReference>
<dbReference type="OrthoDB" id="1436154at2759"/>
<accession>A0A834VXG1</accession>
<dbReference type="AlphaFoldDB" id="A0A834VXG1"/>
<protein>
    <submittedName>
        <fullName evidence="1">Casein kinase II subunit alpha-4, chloroplastic-like</fullName>
    </submittedName>
</protein>